<reference evidence="2 3" key="1">
    <citation type="journal article" date="2021" name="BMC Genomics">
        <title>Datura genome reveals duplications of psychoactive alkaloid biosynthetic genes and high mutation rate following tissue culture.</title>
        <authorList>
            <person name="Rajewski A."/>
            <person name="Carter-House D."/>
            <person name="Stajich J."/>
            <person name="Litt A."/>
        </authorList>
    </citation>
    <scope>NUCLEOTIDE SEQUENCE [LARGE SCALE GENOMIC DNA]</scope>
    <source>
        <strain evidence="2">AR-01</strain>
    </source>
</reference>
<feature type="compositionally biased region" description="Low complexity" evidence="1">
    <location>
        <begin position="239"/>
        <end position="261"/>
    </location>
</feature>
<evidence type="ECO:0000313" key="2">
    <source>
        <dbReference type="EMBL" id="MCD7456855.1"/>
    </source>
</evidence>
<dbReference type="PANTHER" id="PTHR20961">
    <property type="entry name" value="GLYCOSYLTRANSFERASE"/>
    <property type="match status" value="1"/>
</dbReference>
<organism evidence="2 3">
    <name type="scientific">Datura stramonium</name>
    <name type="common">Jimsonweed</name>
    <name type="synonym">Common thornapple</name>
    <dbReference type="NCBI Taxonomy" id="4076"/>
    <lineage>
        <taxon>Eukaryota</taxon>
        <taxon>Viridiplantae</taxon>
        <taxon>Streptophyta</taxon>
        <taxon>Embryophyta</taxon>
        <taxon>Tracheophyta</taxon>
        <taxon>Spermatophyta</taxon>
        <taxon>Magnoliopsida</taxon>
        <taxon>eudicotyledons</taxon>
        <taxon>Gunneridae</taxon>
        <taxon>Pentapetalae</taxon>
        <taxon>asterids</taxon>
        <taxon>lamiids</taxon>
        <taxon>Solanales</taxon>
        <taxon>Solanaceae</taxon>
        <taxon>Solanoideae</taxon>
        <taxon>Datureae</taxon>
        <taxon>Datura</taxon>
    </lineage>
</organism>
<name>A0ABS8SDG0_DATST</name>
<dbReference type="EMBL" id="JACEIK010000426">
    <property type="protein sequence ID" value="MCD7456855.1"/>
    <property type="molecule type" value="Genomic_DNA"/>
</dbReference>
<evidence type="ECO:0000313" key="3">
    <source>
        <dbReference type="Proteomes" id="UP000823775"/>
    </source>
</evidence>
<evidence type="ECO:0000256" key="1">
    <source>
        <dbReference type="SAM" id="MobiDB-lite"/>
    </source>
</evidence>
<proteinExistence type="predicted"/>
<sequence>VCHYFYDICSINGLNSFDPIESTFYDMESTNKNETNILVEKIKPYPRKWENFTMGQIKEFTLTTGPIGPHCLIHHKAQALVFSVGGYTETPSMTSMIFSLFITVNSLFPNQDFILVISKLQDWWVQKYKDLLQSFSKYPIINIDKEINVTHCFPRSLILAQSHGFMNIDPKLTPNSKTLIDFHNFLATTYDDAYVSFSFSSSFLSARSSQLQHQSQLQYQSQSRAPNLSPSFNISSNTQSHSQPDQSQPQPQHSVSASAPARAGKSGGSVGRLILNQDEVKISRRTDWF</sequence>
<dbReference type="Proteomes" id="UP000823775">
    <property type="component" value="Unassembled WGS sequence"/>
</dbReference>
<dbReference type="PANTHER" id="PTHR20961:SF98">
    <property type="entry name" value="GLYCOSYLTRANSFERASE"/>
    <property type="match status" value="1"/>
</dbReference>
<feature type="compositionally biased region" description="Polar residues" evidence="1">
    <location>
        <begin position="228"/>
        <end position="238"/>
    </location>
</feature>
<dbReference type="InterPro" id="IPR007657">
    <property type="entry name" value="Glycosyltransferase_61"/>
</dbReference>
<protein>
    <submittedName>
        <fullName evidence="2">Uncharacterized protein</fullName>
    </submittedName>
</protein>
<feature type="non-terminal residue" evidence="2">
    <location>
        <position position="1"/>
    </location>
</feature>
<accession>A0ABS8SDG0</accession>
<feature type="region of interest" description="Disordered" evidence="1">
    <location>
        <begin position="228"/>
        <end position="270"/>
    </location>
</feature>
<gene>
    <name evidence="2" type="ORF">HAX54_033338</name>
</gene>
<keyword evidence="3" id="KW-1185">Reference proteome</keyword>
<comment type="caution">
    <text evidence="2">The sequence shown here is derived from an EMBL/GenBank/DDBJ whole genome shotgun (WGS) entry which is preliminary data.</text>
</comment>